<dbReference type="RefSeq" id="WP_307247535.1">
    <property type="nucleotide sequence ID" value="NZ_JAUSQZ010000001.1"/>
</dbReference>
<keyword evidence="2" id="KW-0812">Transmembrane</keyword>
<comment type="caution">
    <text evidence="3">The sequence shown here is derived from an EMBL/GenBank/DDBJ whole genome shotgun (WGS) entry which is preliminary data.</text>
</comment>
<name>A0ABT9P9L4_9ACTN</name>
<keyword evidence="4" id="KW-1185">Reference proteome</keyword>
<keyword evidence="2" id="KW-1133">Transmembrane helix</keyword>
<feature type="transmembrane region" description="Helical" evidence="2">
    <location>
        <begin position="65"/>
        <end position="82"/>
    </location>
</feature>
<accession>A0ABT9P9L4</accession>
<reference evidence="3 4" key="1">
    <citation type="submission" date="2023-07" db="EMBL/GenBank/DDBJ databases">
        <title>Sequencing the genomes of 1000 actinobacteria strains.</title>
        <authorList>
            <person name="Klenk H.-P."/>
        </authorList>
    </citation>
    <scope>NUCLEOTIDE SEQUENCE [LARGE SCALE GENOMIC DNA]</scope>
    <source>
        <strain evidence="3 4">DSM 44388</strain>
    </source>
</reference>
<evidence type="ECO:0000256" key="1">
    <source>
        <dbReference type="SAM" id="MobiDB-lite"/>
    </source>
</evidence>
<sequence length="334" mass="36332">MTKERFDWGRLVIAVALIAIFTASIHAEIEAGKFVGLGDFAYALPFAIDSYVIASVMTRLDVGQAFAVMGVSVGGGHFLIGMKKGVEYGAAAAAIGILLTVVLWRVHTLMEKRKERRETAAAAVAAEEQKARGAEIAERARLAQIARDDAEHAARLEAERIEREEAARRARVQAELDRKEADARIARETREHTARLAAEQEERRLKSQREREQAEAARVERERLAAEARAREAEAKAAAEREAAERAKAEASAARAAKPKTATERVEQSAGLRAVPAPKGKPKSASEQARGLAPEVVAGRISPREAAERIGCDPSIIRRAVRELKSDQPEAVNA</sequence>
<protein>
    <recommendedName>
        <fullName evidence="5">TolA protein</fullName>
    </recommendedName>
</protein>
<evidence type="ECO:0000313" key="4">
    <source>
        <dbReference type="Proteomes" id="UP001235712"/>
    </source>
</evidence>
<evidence type="ECO:0000256" key="2">
    <source>
        <dbReference type="SAM" id="Phobius"/>
    </source>
</evidence>
<evidence type="ECO:0008006" key="5">
    <source>
        <dbReference type="Google" id="ProtNLM"/>
    </source>
</evidence>
<evidence type="ECO:0000313" key="3">
    <source>
        <dbReference type="EMBL" id="MDP9829392.1"/>
    </source>
</evidence>
<gene>
    <name evidence="3" type="ORF">J2S57_005141</name>
</gene>
<feature type="region of interest" description="Disordered" evidence="1">
    <location>
        <begin position="232"/>
        <end position="296"/>
    </location>
</feature>
<dbReference type="EMBL" id="JAUSQZ010000001">
    <property type="protein sequence ID" value="MDP9829392.1"/>
    <property type="molecule type" value="Genomic_DNA"/>
</dbReference>
<organism evidence="3 4">
    <name type="scientific">Kineosporia succinea</name>
    <dbReference type="NCBI Taxonomy" id="84632"/>
    <lineage>
        <taxon>Bacteria</taxon>
        <taxon>Bacillati</taxon>
        <taxon>Actinomycetota</taxon>
        <taxon>Actinomycetes</taxon>
        <taxon>Kineosporiales</taxon>
        <taxon>Kineosporiaceae</taxon>
        <taxon>Kineosporia</taxon>
    </lineage>
</organism>
<keyword evidence="2" id="KW-0472">Membrane</keyword>
<feature type="transmembrane region" description="Helical" evidence="2">
    <location>
        <begin position="88"/>
        <end position="107"/>
    </location>
</feature>
<feature type="region of interest" description="Disordered" evidence="1">
    <location>
        <begin position="197"/>
        <end position="218"/>
    </location>
</feature>
<feature type="compositionally biased region" description="Basic and acidic residues" evidence="1">
    <location>
        <begin position="232"/>
        <end position="249"/>
    </location>
</feature>
<proteinExistence type="predicted"/>
<feature type="transmembrane region" description="Helical" evidence="2">
    <location>
        <begin position="37"/>
        <end position="58"/>
    </location>
</feature>
<dbReference type="Proteomes" id="UP001235712">
    <property type="component" value="Unassembled WGS sequence"/>
</dbReference>